<reference evidence="2" key="2">
    <citation type="submission" date="2022-09" db="EMBL/GenBank/DDBJ databases">
        <title>Aerococcus urinae taxonomy study.</title>
        <authorList>
            <person name="Christensen J."/>
            <person name="Senneby E."/>
        </authorList>
    </citation>
    <scope>NUCLEOTIDE SEQUENCE</scope>
    <source>
        <strain evidence="2">NLD-066-U95</strain>
    </source>
</reference>
<dbReference type="AlphaFoldDB" id="A0A7T2RPP8"/>
<reference evidence="3 4" key="1">
    <citation type="submission" date="2020-12" db="EMBL/GenBank/DDBJ databases">
        <title>FDA dAtabase for Regulatory Grade micrObial Sequences (FDA-ARGOS): Supporting development and validation of Infectious Disease Dx tests.</title>
        <authorList>
            <person name="Sproer C."/>
            <person name="Gronow S."/>
            <person name="Severitt S."/>
            <person name="Schroder I."/>
            <person name="Tallon L."/>
            <person name="Sadzewicz L."/>
            <person name="Zhao X."/>
            <person name="Boylan J."/>
            <person name="Ott S."/>
            <person name="Bowen H."/>
            <person name="Vavikolanu K."/>
            <person name="Mehta A."/>
            <person name="Aluvathingal J."/>
            <person name="Nadendla S."/>
            <person name="Lowell S."/>
            <person name="Myers T."/>
            <person name="Yan Y."/>
            <person name="Sichtig H."/>
        </authorList>
    </citation>
    <scope>NUCLEOTIDE SEQUENCE [LARGE SCALE GENOMIC DNA]</scope>
    <source>
        <strain evidence="3 4">FDAARGOS_911</strain>
    </source>
</reference>
<keyword evidence="1" id="KW-0175">Coiled coil</keyword>
<evidence type="ECO:0000313" key="5">
    <source>
        <dbReference type="Proteomes" id="UP001069145"/>
    </source>
</evidence>
<evidence type="ECO:0000313" key="2">
    <source>
        <dbReference type="EMBL" id="MCY3053725.1"/>
    </source>
</evidence>
<dbReference type="EMBL" id="CP065662">
    <property type="protein sequence ID" value="QPS00712.1"/>
    <property type="molecule type" value="Genomic_DNA"/>
</dbReference>
<dbReference type="Proteomes" id="UP000594771">
    <property type="component" value="Chromosome"/>
</dbReference>
<keyword evidence="5" id="KW-1185">Reference proteome</keyword>
<dbReference type="GeneID" id="35768113"/>
<evidence type="ECO:0000313" key="3">
    <source>
        <dbReference type="EMBL" id="QPS00712.1"/>
    </source>
</evidence>
<dbReference type="EMBL" id="JAOTML010000008">
    <property type="protein sequence ID" value="MCY3053725.1"/>
    <property type="molecule type" value="Genomic_DNA"/>
</dbReference>
<organism evidence="3 4">
    <name type="scientific">Aerococcus urinae</name>
    <dbReference type="NCBI Taxonomy" id="1376"/>
    <lineage>
        <taxon>Bacteria</taxon>
        <taxon>Bacillati</taxon>
        <taxon>Bacillota</taxon>
        <taxon>Bacilli</taxon>
        <taxon>Lactobacillales</taxon>
        <taxon>Aerococcaceae</taxon>
        <taxon>Aerococcus</taxon>
    </lineage>
</organism>
<dbReference type="Proteomes" id="UP001069145">
    <property type="component" value="Unassembled WGS sequence"/>
</dbReference>
<dbReference type="RefSeq" id="WP_060785031.1">
    <property type="nucleotide sequence ID" value="NZ_CAJHLF010000005.1"/>
</dbReference>
<feature type="coiled-coil region" evidence="1">
    <location>
        <begin position="29"/>
        <end position="56"/>
    </location>
</feature>
<name>A0A7T2RPP8_9LACT</name>
<proteinExistence type="predicted"/>
<gene>
    <name evidence="3" type="ORF">I6G68_04710</name>
    <name evidence="2" type="ORF">ODY43_06955</name>
</gene>
<protein>
    <submittedName>
        <fullName evidence="3">Uncharacterized protein</fullName>
    </submittedName>
</protein>
<evidence type="ECO:0000313" key="4">
    <source>
        <dbReference type="Proteomes" id="UP000594771"/>
    </source>
</evidence>
<evidence type="ECO:0000256" key="1">
    <source>
        <dbReference type="SAM" id="Coils"/>
    </source>
</evidence>
<sequence length="163" mass="19139">MNKIKCIPLCCLGMKVESLPSPINQFQACNLNREQLTDLYNEVAKLKNESNRDIEEYDFESLLEQNNMVDKQFAEEIEDLLPDIGKKINMANYTESENIKVVNNSLSQTDFERLKKILRENQKLNIELQVKNKFMLPGHLDEFFINFDMLINKNDKKGLYKEI</sequence>
<accession>A0A7T2RPP8</accession>